<dbReference type="OrthoDB" id="5816932at2"/>
<dbReference type="Gene3D" id="1.10.10.60">
    <property type="entry name" value="Homeodomain-like"/>
    <property type="match status" value="1"/>
</dbReference>
<reference evidence="7" key="1">
    <citation type="submission" date="2016-02" db="EMBL/GenBank/DDBJ databases">
        <title>Halorhodospira halochloris DSM-1059 complete genome, version 2.</title>
        <authorList>
            <person name="Tsukatani Y."/>
        </authorList>
    </citation>
    <scope>NUCLEOTIDE SEQUENCE</scope>
    <source>
        <strain evidence="7">DSM 1059</strain>
    </source>
</reference>
<dbReference type="PROSITE" id="PS01081">
    <property type="entry name" value="HTH_TETR_1"/>
    <property type="match status" value="1"/>
</dbReference>
<dbReference type="Gene3D" id="1.10.357.10">
    <property type="entry name" value="Tetracycline Repressor, domain 2"/>
    <property type="match status" value="1"/>
</dbReference>
<name>A0A0X8XCQ1_HALHR</name>
<dbReference type="EMBL" id="AP017372">
    <property type="protein sequence ID" value="BAU58404.1"/>
    <property type="molecule type" value="Genomic_DNA"/>
</dbReference>
<gene>
    <name evidence="7" type="ORF">HH1059_16910</name>
</gene>
<dbReference type="GO" id="GO:0003700">
    <property type="term" value="F:DNA-binding transcription factor activity"/>
    <property type="evidence" value="ECO:0007669"/>
    <property type="project" value="TreeGrafter"/>
</dbReference>
<protein>
    <submittedName>
        <fullName evidence="7">Transcriptional regulator</fullName>
    </submittedName>
</protein>
<evidence type="ECO:0000256" key="3">
    <source>
        <dbReference type="ARBA" id="ARBA00023125"/>
    </source>
</evidence>
<dbReference type="InterPro" id="IPR009057">
    <property type="entry name" value="Homeodomain-like_sf"/>
</dbReference>
<proteinExistence type="predicted"/>
<evidence type="ECO:0000259" key="6">
    <source>
        <dbReference type="PROSITE" id="PS50977"/>
    </source>
</evidence>
<sequence>MKSQQPGRTEAAERIIDAAKRMFAETGYDAVSIRDIAAAAGVSKANVFHHFASKEELYQEALHRSCAKAKAVLCEMAQTNHEPGEQLRSFFYSDLSRSLADPDGSRLLLAEGFDCSEEQAKYLVSQVFGHDFERLTEIIANDQTKGNWRSEIDPAAIATLMIAANTFFIAYRQILRQLPGVDFADDPERYADSIVELLLNGIRKEEQ</sequence>
<dbReference type="PANTHER" id="PTHR30055:SF175">
    <property type="entry name" value="HTH-TYPE TRANSCRIPTIONAL REPRESSOR KSTR2"/>
    <property type="match status" value="1"/>
</dbReference>
<keyword evidence="2" id="KW-0805">Transcription regulation</keyword>
<evidence type="ECO:0000256" key="5">
    <source>
        <dbReference type="PROSITE-ProRule" id="PRU00335"/>
    </source>
</evidence>
<dbReference type="PANTHER" id="PTHR30055">
    <property type="entry name" value="HTH-TYPE TRANSCRIPTIONAL REGULATOR RUTR"/>
    <property type="match status" value="1"/>
</dbReference>
<dbReference type="GO" id="GO:0000976">
    <property type="term" value="F:transcription cis-regulatory region binding"/>
    <property type="evidence" value="ECO:0007669"/>
    <property type="project" value="TreeGrafter"/>
</dbReference>
<evidence type="ECO:0000313" key="7">
    <source>
        <dbReference type="EMBL" id="BAU58404.1"/>
    </source>
</evidence>
<dbReference type="SUPFAM" id="SSF46689">
    <property type="entry name" value="Homeodomain-like"/>
    <property type="match status" value="1"/>
</dbReference>
<accession>A0A0X8XCQ1</accession>
<dbReference type="RefSeq" id="WP_096409771.1">
    <property type="nucleotide sequence ID" value="NZ_AP017372.2"/>
</dbReference>
<dbReference type="SUPFAM" id="SSF48498">
    <property type="entry name" value="Tetracyclin repressor-like, C-terminal domain"/>
    <property type="match status" value="1"/>
</dbReference>
<keyword evidence="4" id="KW-0804">Transcription</keyword>
<dbReference type="InterPro" id="IPR050109">
    <property type="entry name" value="HTH-type_TetR-like_transc_reg"/>
</dbReference>
<organism evidence="7 8">
    <name type="scientific">Halorhodospira halochloris</name>
    <name type="common">Ectothiorhodospira halochloris</name>
    <dbReference type="NCBI Taxonomy" id="1052"/>
    <lineage>
        <taxon>Bacteria</taxon>
        <taxon>Pseudomonadati</taxon>
        <taxon>Pseudomonadota</taxon>
        <taxon>Gammaproteobacteria</taxon>
        <taxon>Chromatiales</taxon>
        <taxon>Ectothiorhodospiraceae</taxon>
        <taxon>Halorhodospira</taxon>
    </lineage>
</organism>
<evidence type="ECO:0000256" key="4">
    <source>
        <dbReference type="ARBA" id="ARBA00023163"/>
    </source>
</evidence>
<keyword evidence="1" id="KW-0678">Repressor</keyword>
<dbReference type="AlphaFoldDB" id="A0A0X8XCQ1"/>
<dbReference type="PRINTS" id="PR00455">
    <property type="entry name" value="HTHTETR"/>
</dbReference>
<feature type="domain" description="HTH tetR-type" evidence="6">
    <location>
        <begin position="9"/>
        <end position="69"/>
    </location>
</feature>
<feature type="DNA-binding region" description="H-T-H motif" evidence="5">
    <location>
        <begin position="32"/>
        <end position="51"/>
    </location>
</feature>
<dbReference type="Pfam" id="PF00440">
    <property type="entry name" value="TetR_N"/>
    <property type="match status" value="1"/>
</dbReference>
<dbReference type="PROSITE" id="PS50977">
    <property type="entry name" value="HTH_TETR_2"/>
    <property type="match status" value="1"/>
</dbReference>
<evidence type="ECO:0000313" key="8">
    <source>
        <dbReference type="Proteomes" id="UP000218890"/>
    </source>
</evidence>
<keyword evidence="3 5" id="KW-0238">DNA-binding</keyword>
<dbReference type="InterPro" id="IPR001647">
    <property type="entry name" value="HTH_TetR"/>
</dbReference>
<dbReference type="KEGG" id="hhk:HH1059_16910"/>
<dbReference type="InterPro" id="IPR036271">
    <property type="entry name" value="Tet_transcr_reg_TetR-rel_C_sf"/>
</dbReference>
<keyword evidence="8" id="KW-1185">Reference proteome</keyword>
<dbReference type="Proteomes" id="UP000218890">
    <property type="component" value="Chromosome"/>
</dbReference>
<evidence type="ECO:0000256" key="2">
    <source>
        <dbReference type="ARBA" id="ARBA00023015"/>
    </source>
</evidence>
<evidence type="ECO:0000256" key="1">
    <source>
        <dbReference type="ARBA" id="ARBA00022491"/>
    </source>
</evidence>
<dbReference type="FunFam" id="1.10.10.60:FF:000141">
    <property type="entry name" value="TetR family transcriptional regulator"/>
    <property type="match status" value="1"/>
</dbReference>
<dbReference type="InterPro" id="IPR023772">
    <property type="entry name" value="DNA-bd_HTH_TetR-type_CS"/>
</dbReference>